<name>A0A0R1S6X9_9LACO</name>
<keyword evidence="3 4" id="KW-0418">Kinase</keyword>
<dbReference type="InterPro" id="IPR036129">
    <property type="entry name" value="Glycerate_kinase_sf"/>
</dbReference>
<dbReference type="Proteomes" id="UP000051931">
    <property type="component" value="Unassembled WGS sequence"/>
</dbReference>
<evidence type="ECO:0000256" key="2">
    <source>
        <dbReference type="ARBA" id="ARBA00022679"/>
    </source>
</evidence>
<dbReference type="PIRSF" id="PIRSF006078">
    <property type="entry name" value="GlxK"/>
    <property type="match status" value="1"/>
</dbReference>
<evidence type="ECO:0000256" key="3">
    <source>
        <dbReference type="ARBA" id="ARBA00022777"/>
    </source>
</evidence>
<dbReference type="GO" id="GO:0008887">
    <property type="term" value="F:glycerate kinase activity"/>
    <property type="evidence" value="ECO:0007669"/>
    <property type="project" value="UniProtKB-UniRule"/>
</dbReference>
<dbReference type="PANTHER" id="PTHR21599">
    <property type="entry name" value="GLYCERATE KINASE"/>
    <property type="match status" value="1"/>
</dbReference>
<evidence type="ECO:0000313" key="5">
    <source>
        <dbReference type="EMBL" id="KRL63284.1"/>
    </source>
</evidence>
<dbReference type="EMBL" id="AZFB01000004">
    <property type="protein sequence ID" value="KRL63284.1"/>
    <property type="molecule type" value="Genomic_DNA"/>
</dbReference>
<dbReference type="InterPro" id="IPR018197">
    <property type="entry name" value="Glycerate_kinase_RE-like"/>
</dbReference>
<reference evidence="5 6" key="1">
    <citation type="journal article" date="2015" name="Genome Announc.">
        <title>Expanding the biotechnology potential of lactobacilli through comparative genomics of 213 strains and associated genera.</title>
        <authorList>
            <person name="Sun Z."/>
            <person name="Harris H.M."/>
            <person name="McCann A."/>
            <person name="Guo C."/>
            <person name="Argimon S."/>
            <person name="Zhang W."/>
            <person name="Yang X."/>
            <person name="Jeffery I.B."/>
            <person name="Cooney J.C."/>
            <person name="Kagawa T.F."/>
            <person name="Liu W."/>
            <person name="Song Y."/>
            <person name="Salvetti E."/>
            <person name="Wrobel A."/>
            <person name="Rasinkangas P."/>
            <person name="Parkhill J."/>
            <person name="Rea M.C."/>
            <person name="O'Sullivan O."/>
            <person name="Ritari J."/>
            <person name="Douillard F.P."/>
            <person name="Paul Ross R."/>
            <person name="Yang R."/>
            <person name="Briner A.E."/>
            <person name="Felis G.E."/>
            <person name="de Vos W.M."/>
            <person name="Barrangou R."/>
            <person name="Klaenhammer T.R."/>
            <person name="Caufield P.W."/>
            <person name="Cui Y."/>
            <person name="Zhang H."/>
            <person name="O'Toole P.W."/>
        </authorList>
    </citation>
    <scope>NUCLEOTIDE SEQUENCE [LARGE SCALE GENOMIC DNA]</scope>
    <source>
        <strain evidence="5 6">DSM 15354</strain>
    </source>
</reference>
<gene>
    <name evidence="5" type="ORF">FC23_GL000854</name>
</gene>
<evidence type="ECO:0000256" key="4">
    <source>
        <dbReference type="PIRNR" id="PIRNR006078"/>
    </source>
</evidence>
<dbReference type="InterPro" id="IPR004381">
    <property type="entry name" value="Glycerate_kinase"/>
</dbReference>
<accession>A0A0R1S6X9</accession>
<keyword evidence="6" id="KW-1185">Reference proteome</keyword>
<dbReference type="PATRIC" id="fig|1122152.4.peg.877"/>
<dbReference type="Gene3D" id="3.40.50.10350">
    <property type="entry name" value="Glycerate kinase, domain 1"/>
    <property type="match status" value="1"/>
</dbReference>
<dbReference type="SUPFAM" id="SSF110738">
    <property type="entry name" value="Glycerate kinase I"/>
    <property type="match status" value="1"/>
</dbReference>
<protein>
    <submittedName>
        <fullName evidence="5">Glycerate kinase</fullName>
    </submittedName>
</protein>
<proteinExistence type="inferred from homology"/>
<keyword evidence="2 4" id="KW-0808">Transferase</keyword>
<dbReference type="eggNOG" id="COG1929">
    <property type="taxonomic scope" value="Bacteria"/>
</dbReference>
<evidence type="ECO:0000256" key="1">
    <source>
        <dbReference type="ARBA" id="ARBA00006284"/>
    </source>
</evidence>
<dbReference type="GO" id="GO:0031388">
    <property type="term" value="P:organic acid phosphorylation"/>
    <property type="evidence" value="ECO:0007669"/>
    <property type="project" value="UniProtKB-UniRule"/>
</dbReference>
<evidence type="ECO:0000313" key="6">
    <source>
        <dbReference type="Proteomes" id="UP000051931"/>
    </source>
</evidence>
<comment type="similarity">
    <text evidence="1 4">Belongs to the glycerate kinase type-1 family.</text>
</comment>
<dbReference type="PANTHER" id="PTHR21599:SF0">
    <property type="entry name" value="GLYCERATE KINASE"/>
    <property type="match status" value="1"/>
</dbReference>
<dbReference type="NCBIfam" id="TIGR00045">
    <property type="entry name" value="glycerate kinase"/>
    <property type="match status" value="1"/>
</dbReference>
<sequence>MNEVKNMKFVIAPDSYKNCLSAFEVAKAIHAGINQIFPKAEYEVVPMADGGEGTTTALVEAREGKYEKVLVHNPFNQLVEVQYGFIDKQIAVIEVAAASGIQYRDAQHNSPLLASSYGTGEIILDALKKGAKKIVLGLGGSATVDGASGILQAIGAKFLDKNDSELQLGPANLKELAKIDFSEVDPKILKVPILLASDVTNPLLGEEGAAKVFAPQKGADAVMVEQLEDNLSQFAKIACNYTGKDYINTPGAGAAGGIGFGLLTFLNAKIEPGVKLIAKLSQLAEKCQHADYIFTGEGRTDFQTKFGKTPYGVAQVAKKVSPNAKVIIVSGSISEDADELCQNGIIDALFTAPVGAKSLDQAIKGAKSDITYTSKEIARLLKVNTSLKN</sequence>
<dbReference type="STRING" id="1122152.GCA_000425905_00931"/>
<comment type="caution">
    <text evidence="5">The sequence shown here is derived from an EMBL/GenBank/DDBJ whole genome shotgun (WGS) entry which is preliminary data.</text>
</comment>
<dbReference type="Gene3D" id="3.90.1510.10">
    <property type="entry name" value="Glycerate kinase, domain 2"/>
    <property type="match status" value="1"/>
</dbReference>
<dbReference type="AlphaFoldDB" id="A0A0R1S6X9"/>
<dbReference type="InterPro" id="IPR018193">
    <property type="entry name" value="Glyc_kinase_flavodox-like_fold"/>
</dbReference>
<organism evidence="5 6">
    <name type="scientific">Lactobacillus psittaci DSM 15354</name>
    <dbReference type="NCBI Taxonomy" id="1122152"/>
    <lineage>
        <taxon>Bacteria</taxon>
        <taxon>Bacillati</taxon>
        <taxon>Bacillota</taxon>
        <taxon>Bacilli</taxon>
        <taxon>Lactobacillales</taxon>
        <taxon>Lactobacillaceae</taxon>
        <taxon>Lactobacillus</taxon>
    </lineage>
</organism>
<dbReference type="Pfam" id="PF02595">
    <property type="entry name" value="Gly_kinase"/>
    <property type="match status" value="1"/>
</dbReference>